<dbReference type="RefSeq" id="WP_115251047.1">
    <property type="nucleotide sequence ID" value="NZ_UHFF01000002.1"/>
</dbReference>
<dbReference type="AlphaFoldDB" id="A0A380JQT1"/>
<name>A0A380JQT1_9STRE</name>
<protein>
    <recommendedName>
        <fullName evidence="3">Nucleotidyltransferase family protein</fullName>
    </recommendedName>
</protein>
<gene>
    <name evidence="1" type="ORF">NCTC12092_01202</name>
</gene>
<sequence length="349" mass="41807">MKKRIISLFQAYLGENTQEWLDIDEKFLLYHHLDMFYYYLCKKNSIKVPLIQKFETRKKSIENKNNQYLKLARELNTVFEKQSIQVAFLKGIQTSEKYYEKPWIRYYSDLDILVDKQMISRVKKLFFHMGYVFGKPKDNGEILLATREEILYQNLFTHEIYNLVKKENNNLFINIDVNFLFSWKGLNDPEIKFNDIKNNIIYDKQIKLKTLDKVMNFIHLSCHLYNEARYFALDKSFSGGNPQEIQLNRVFELALILKEFSQVEFDSVVCYSKKLNCDNKIFASIAITKELLELDLSILNNYTKTIELQDDFNTYVDIDQKIEYWPISVEERVFDLKLKEKICKKLFIT</sequence>
<evidence type="ECO:0000313" key="2">
    <source>
        <dbReference type="Proteomes" id="UP000254461"/>
    </source>
</evidence>
<dbReference type="Pfam" id="PF14907">
    <property type="entry name" value="NTP_transf_5"/>
    <property type="match status" value="1"/>
</dbReference>
<dbReference type="EMBL" id="UHFF01000002">
    <property type="protein sequence ID" value="SUN46818.1"/>
    <property type="molecule type" value="Genomic_DNA"/>
</dbReference>
<proteinExistence type="predicted"/>
<dbReference type="Proteomes" id="UP000254461">
    <property type="component" value="Unassembled WGS sequence"/>
</dbReference>
<reference evidence="1 2" key="1">
    <citation type="submission" date="2018-06" db="EMBL/GenBank/DDBJ databases">
        <authorList>
            <consortium name="Pathogen Informatics"/>
            <person name="Doyle S."/>
        </authorList>
    </citation>
    <scope>NUCLEOTIDE SEQUENCE [LARGE SCALE GENOMIC DNA]</scope>
    <source>
        <strain evidence="1 2">NCTC12092</strain>
    </source>
</reference>
<evidence type="ECO:0000313" key="1">
    <source>
        <dbReference type="EMBL" id="SUN46818.1"/>
    </source>
</evidence>
<accession>A0A380JQT1</accession>
<organism evidence="1 2">
    <name type="scientific">Streptococcus equi subsp. equi</name>
    <dbReference type="NCBI Taxonomy" id="148942"/>
    <lineage>
        <taxon>Bacteria</taxon>
        <taxon>Bacillati</taxon>
        <taxon>Bacillota</taxon>
        <taxon>Bacilli</taxon>
        <taxon>Lactobacillales</taxon>
        <taxon>Streptococcaceae</taxon>
        <taxon>Streptococcus</taxon>
    </lineage>
</organism>
<evidence type="ECO:0008006" key="3">
    <source>
        <dbReference type="Google" id="ProtNLM"/>
    </source>
</evidence>
<dbReference type="InterPro" id="IPR039498">
    <property type="entry name" value="NTP_transf_5"/>
</dbReference>